<evidence type="ECO:0000313" key="2">
    <source>
        <dbReference type="EMBL" id="CAG8462699.1"/>
    </source>
</evidence>
<dbReference type="InterPro" id="IPR011705">
    <property type="entry name" value="BACK"/>
</dbReference>
<dbReference type="EMBL" id="CAJVPV010000554">
    <property type="protein sequence ID" value="CAG8462699.1"/>
    <property type="molecule type" value="Genomic_DNA"/>
</dbReference>
<proteinExistence type="predicted"/>
<dbReference type="Pfam" id="PF07707">
    <property type="entry name" value="BACK"/>
    <property type="match status" value="1"/>
</dbReference>
<accession>A0A9N8YXS7</accession>
<name>A0A9N8YXS7_9GLOM</name>
<dbReference type="Proteomes" id="UP000789342">
    <property type="component" value="Unassembled WGS sequence"/>
</dbReference>
<feature type="domain" description="BACK" evidence="1">
    <location>
        <begin position="48"/>
        <end position="110"/>
    </location>
</feature>
<comment type="caution">
    <text evidence="2">The sequence shown here is derived from an EMBL/GenBank/DDBJ whole genome shotgun (WGS) entry which is preliminary data.</text>
</comment>
<keyword evidence="3" id="KW-1185">Reference proteome</keyword>
<evidence type="ECO:0000313" key="3">
    <source>
        <dbReference type="Proteomes" id="UP000789342"/>
    </source>
</evidence>
<evidence type="ECO:0000259" key="1">
    <source>
        <dbReference type="Pfam" id="PF07707"/>
    </source>
</evidence>
<dbReference type="AlphaFoldDB" id="A0A9N8YXS7"/>
<dbReference type="Gene3D" id="1.25.40.420">
    <property type="match status" value="1"/>
</dbReference>
<dbReference type="OrthoDB" id="45365at2759"/>
<gene>
    <name evidence="2" type="ORF">AMORRO_LOCUS1477</name>
</gene>
<reference evidence="2" key="1">
    <citation type="submission" date="2021-06" db="EMBL/GenBank/DDBJ databases">
        <authorList>
            <person name="Kallberg Y."/>
            <person name="Tangrot J."/>
            <person name="Rosling A."/>
        </authorList>
    </citation>
    <scope>NUCLEOTIDE SEQUENCE</scope>
    <source>
        <strain evidence="2">CL551</strain>
    </source>
</reference>
<protein>
    <submittedName>
        <fullName evidence="2">5291_t:CDS:1</fullName>
    </submittedName>
</protein>
<organism evidence="2 3">
    <name type="scientific">Acaulospora morrowiae</name>
    <dbReference type="NCBI Taxonomy" id="94023"/>
    <lineage>
        <taxon>Eukaryota</taxon>
        <taxon>Fungi</taxon>
        <taxon>Fungi incertae sedis</taxon>
        <taxon>Mucoromycota</taxon>
        <taxon>Glomeromycotina</taxon>
        <taxon>Glomeromycetes</taxon>
        <taxon>Diversisporales</taxon>
        <taxon>Acaulosporaceae</taxon>
        <taxon>Acaulospora</taxon>
    </lineage>
</organism>
<sequence length="277" mass="32322">MDLLVAADELVLTELVNYLKDFFLESYYKWICQHPLQVLYHNVFRLESCKELRELCLTVVCENPTLVFGTTAFSAIDEPVLISILQRDDLQMEEIEIWDYLTQWGIARTQNLDADISKWSDSDFSELKSTLQNFIPLVKFDHISPNEIPLRLSPFNKILLSYDDKSMQEECSIFKTLIDSTIIRLKHASLISRWIDLKEDKTQHSGMALFGADVRGPCFGNRDLWMSNFNNLSRQCSSQVSYYDKSIIDSRNFDVEDYEVFQIFKKNISKEVQNFSS</sequence>